<dbReference type="SUPFAM" id="SSF81345">
    <property type="entry name" value="ABC transporter involved in vitamin B12 uptake, BtuC"/>
    <property type="match status" value="1"/>
</dbReference>
<protein>
    <submittedName>
        <fullName evidence="9">Putative siderophore transport system permease protein YfiZ</fullName>
    </submittedName>
</protein>
<feature type="transmembrane region" description="Helical" evidence="8">
    <location>
        <begin position="325"/>
        <end position="342"/>
    </location>
</feature>
<dbReference type="FunFam" id="1.10.3470.10:FF:000001">
    <property type="entry name" value="Vitamin B12 ABC transporter permease BtuC"/>
    <property type="match status" value="1"/>
</dbReference>
<reference evidence="9 10" key="1">
    <citation type="submission" date="2018-11" db="EMBL/GenBank/DDBJ databases">
        <title>Gordonia insulae sp. nov., isolated from an island soil.</title>
        <authorList>
            <person name="Kim Y.S."/>
            <person name="Kim S.B."/>
        </authorList>
    </citation>
    <scope>NUCLEOTIDE SEQUENCE [LARGE SCALE GENOMIC DNA]</scope>
    <source>
        <strain evidence="9 10">MMS17-SY073</strain>
    </source>
</reference>
<dbReference type="GO" id="GO:0022857">
    <property type="term" value="F:transmembrane transporter activity"/>
    <property type="evidence" value="ECO:0007669"/>
    <property type="project" value="InterPro"/>
</dbReference>
<keyword evidence="3" id="KW-0813">Transport</keyword>
<dbReference type="EMBL" id="CP033972">
    <property type="protein sequence ID" value="AZG47837.1"/>
    <property type="molecule type" value="Genomic_DNA"/>
</dbReference>
<evidence type="ECO:0000256" key="8">
    <source>
        <dbReference type="SAM" id="Phobius"/>
    </source>
</evidence>
<dbReference type="InterPro" id="IPR000522">
    <property type="entry name" value="ABC_transptr_permease_BtuC"/>
</dbReference>
<dbReference type="GO" id="GO:0005886">
    <property type="term" value="C:plasma membrane"/>
    <property type="evidence" value="ECO:0007669"/>
    <property type="project" value="UniProtKB-SubCell"/>
</dbReference>
<evidence type="ECO:0000256" key="2">
    <source>
        <dbReference type="ARBA" id="ARBA00007935"/>
    </source>
</evidence>
<keyword evidence="4" id="KW-1003">Cell membrane</keyword>
<dbReference type="OrthoDB" id="9782305at2"/>
<dbReference type="InterPro" id="IPR037294">
    <property type="entry name" value="ABC_BtuC-like"/>
</dbReference>
<dbReference type="PANTHER" id="PTHR30472:SF1">
    <property type="entry name" value="FE(3+) DICITRATE TRANSPORT SYSTEM PERMEASE PROTEIN FECC-RELATED"/>
    <property type="match status" value="1"/>
</dbReference>
<dbReference type="RefSeq" id="WP_124710142.1">
    <property type="nucleotide sequence ID" value="NZ_CP033972.1"/>
</dbReference>
<dbReference type="CDD" id="cd06550">
    <property type="entry name" value="TM_ABC_iron-siderophores_like"/>
    <property type="match status" value="1"/>
</dbReference>
<comment type="similarity">
    <text evidence="2">Belongs to the binding-protein-dependent transport system permease family. FecCD subfamily.</text>
</comment>
<gene>
    <name evidence="9" type="primary">yfiZ</name>
    <name evidence="9" type="ORF">D7316_04449</name>
</gene>
<feature type="transmembrane region" description="Helical" evidence="8">
    <location>
        <begin position="134"/>
        <end position="157"/>
    </location>
</feature>
<evidence type="ECO:0000256" key="6">
    <source>
        <dbReference type="ARBA" id="ARBA00022989"/>
    </source>
</evidence>
<evidence type="ECO:0000256" key="5">
    <source>
        <dbReference type="ARBA" id="ARBA00022692"/>
    </source>
</evidence>
<proteinExistence type="inferred from homology"/>
<keyword evidence="10" id="KW-1185">Reference proteome</keyword>
<dbReference type="Proteomes" id="UP000271469">
    <property type="component" value="Chromosome"/>
</dbReference>
<evidence type="ECO:0000313" key="9">
    <source>
        <dbReference type="EMBL" id="AZG47837.1"/>
    </source>
</evidence>
<name>A0A3G8JRW4_9ACTN</name>
<accession>A0A3G8JRW4</accession>
<evidence type="ECO:0000256" key="4">
    <source>
        <dbReference type="ARBA" id="ARBA00022475"/>
    </source>
</evidence>
<organism evidence="9 10">
    <name type="scientific">Gordonia insulae</name>
    <dbReference type="NCBI Taxonomy" id="2420509"/>
    <lineage>
        <taxon>Bacteria</taxon>
        <taxon>Bacillati</taxon>
        <taxon>Actinomycetota</taxon>
        <taxon>Actinomycetes</taxon>
        <taxon>Mycobacteriales</taxon>
        <taxon>Gordoniaceae</taxon>
        <taxon>Gordonia</taxon>
    </lineage>
</organism>
<dbReference type="GO" id="GO:0033214">
    <property type="term" value="P:siderophore-iron import into cell"/>
    <property type="evidence" value="ECO:0007669"/>
    <property type="project" value="TreeGrafter"/>
</dbReference>
<evidence type="ECO:0000256" key="3">
    <source>
        <dbReference type="ARBA" id="ARBA00022448"/>
    </source>
</evidence>
<evidence type="ECO:0000313" key="10">
    <source>
        <dbReference type="Proteomes" id="UP000271469"/>
    </source>
</evidence>
<dbReference type="Pfam" id="PF01032">
    <property type="entry name" value="FecCD"/>
    <property type="match status" value="1"/>
</dbReference>
<feature type="transmembrane region" description="Helical" evidence="8">
    <location>
        <begin position="164"/>
        <end position="185"/>
    </location>
</feature>
<keyword evidence="6 8" id="KW-1133">Transmembrane helix</keyword>
<evidence type="ECO:0000256" key="7">
    <source>
        <dbReference type="ARBA" id="ARBA00023136"/>
    </source>
</evidence>
<feature type="transmembrane region" description="Helical" evidence="8">
    <location>
        <begin position="77"/>
        <end position="97"/>
    </location>
</feature>
<sequence>MTGIVLLVAVLVVALFASIAIGTRALGVGEVLDALQAGGWPHLRFTDFHGVPWVVLESPAAPPGAGDTYGIVWDLRFPRTVLGLAVGLAIGAAGALAQGHTRNPLADPGMLGVNAGAACAVVLGVYVLGIQSPIAYMAFGLIGALIAASAVFGLSALSGASPLTLILAGTGLSALLLAITSGIVLSDSVTLDAWRFWNVGATTGRGLDVFSASLPFIVLGLVLALGSGYFLNVLSLGDDMSKALGSRVVLIRCVGILTITLLVGAATAACGPIVFLGLVVPHIARAFTGPDYRWIVPYSALLGAVLVLVCDVLGRVIARPGEVQVGVVLALVGAPFLIALVRKRKLASV</sequence>
<evidence type="ECO:0000256" key="1">
    <source>
        <dbReference type="ARBA" id="ARBA00004651"/>
    </source>
</evidence>
<dbReference type="KEGG" id="gom:D7316_04449"/>
<feature type="transmembrane region" description="Helical" evidence="8">
    <location>
        <begin position="109"/>
        <end position="128"/>
    </location>
</feature>
<feature type="transmembrane region" description="Helical" evidence="8">
    <location>
        <begin position="249"/>
        <end position="275"/>
    </location>
</feature>
<keyword evidence="7 8" id="KW-0472">Membrane</keyword>
<feature type="transmembrane region" description="Helical" evidence="8">
    <location>
        <begin position="216"/>
        <end position="237"/>
    </location>
</feature>
<comment type="subcellular location">
    <subcellularLocation>
        <location evidence="1">Cell membrane</location>
        <topology evidence="1">Multi-pass membrane protein</topology>
    </subcellularLocation>
</comment>
<dbReference type="Gene3D" id="1.10.3470.10">
    <property type="entry name" value="ABC transporter involved in vitamin B12 uptake, BtuC"/>
    <property type="match status" value="1"/>
</dbReference>
<keyword evidence="5 8" id="KW-0812">Transmembrane</keyword>
<feature type="transmembrane region" description="Helical" evidence="8">
    <location>
        <begin position="295"/>
        <end position="313"/>
    </location>
</feature>
<dbReference type="AlphaFoldDB" id="A0A3G8JRW4"/>
<dbReference type="PANTHER" id="PTHR30472">
    <property type="entry name" value="FERRIC ENTEROBACTIN TRANSPORT SYSTEM PERMEASE PROTEIN"/>
    <property type="match status" value="1"/>
</dbReference>